<feature type="domain" description="Aromatic amino acid beta-eliminating lyase/threonine aldolase" evidence="4">
    <location>
        <begin position="31"/>
        <end position="291"/>
    </location>
</feature>
<comment type="similarity">
    <text evidence="2">Belongs to the threonine aldolase family.</text>
</comment>
<evidence type="ECO:0000259" key="4">
    <source>
        <dbReference type="Pfam" id="PF01212"/>
    </source>
</evidence>
<organism evidence="5 6">
    <name type="scientific">Helcococcus kunzii ATCC 51366</name>
    <dbReference type="NCBI Taxonomy" id="883114"/>
    <lineage>
        <taxon>Bacteria</taxon>
        <taxon>Bacillati</taxon>
        <taxon>Bacillota</taxon>
        <taxon>Tissierellia</taxon>
        <taxon>Tissierellales</taxon>
        <taxon>Peptoniphilaceae</taxon>
        <taxon>Helcococcus</taxon>
    </lineage>
</organism>
<dbReference type="Proteomes" id="UP000004191">
    <property type="component" value="Unassembled WGS sequence"/>
</dbReference>
<dbReference type="EMBL" id="AGEI01000024">
    <property type="protein sequence ID" value="EHR33344.1"/>
    <property type="molecule type" value="Genomic_DNA"/>
</dbReference>
<dbReference type="InterPro" id="IPR015421">
    <property type="entry name" value="PyrdxlP-dep_Trfase_major"/>
</dbReference>
<sequence length="341" mass="38606">MISFLNDYNEIAHTAILDNFNKYSGQKFVGYSEDELVKEAIEILRKKLGDETAEIHFVHGGTIANVLGLILSLQRHQSIIAADTGHIVNTENASIESVGHQIVIVPNHDGKVTVEEAKKALAEHSNEYNSQPKVVYISNVTETGTIYKKSEIIDLHNFCKENGLYLFVDGARLGNALMSKKSDLVFSDMAKYVDAFTIGGTKNGFMFGEAIVFINEELKTNYARMVIKQKGALLAKGFLYGIQFKTMFEDDLYFRLAKHAVEMGGKLAEIFKDNNIQLLNDVEANLIFVEMPKYIHEKLSKEFIYSYTPIDENKGKCRFVTTWNTREEEINKFAEKLKKCL</sequence>
<dbReference type="AlphaFoldDB" id="H3NPW6"/>
<dbReference type="InterPro" id="IPR015424">
    <property type="entry name" value="PyrdxlP-dep_Trfase"/>
</dbReference>
<dbReference type="SUPFAM" id="SSF53383">
    <property type="entry name" value="PLP-dependent transferases"/>
    <property type="match status" value="1"/>
</dbReference>
<proteinExistence type="inferred from homology"/>
<dbReference type="HOGENOM" id="CLU_049619_1_0_9"/>
<comment type="caution">
    <text evidence="5">The sequence shown here is derived from an EMBL/GenBank/DDBJ whole genome shotgun (WGS) entry which is preliminary data.</text>
</comment>
<dbReference type="STRING" id="883114.HMPREF9709_01388"/>
<protein>
    <recommendedName>
        <fullName evidence="4">Aromatic amino acid beta-eliminating lyase/threonine aldolase domain-containing protein</fullName>
    </recommendedName>
</protein>
<comment type="cofactor">
    <cofactor evidence="1">
        <name>pyridoxal 5'-phosphate</name>
        <dbReference type="ChEBI" id="CHEBI:597326"/>
    </cofactor>
</comment>
<dbReference type="OrthoDB" id="9774495at2"/>
<gene>
    <name evidence="5" type="ORF">HMPREF9709_01388</name>
</gene>
<evidence type="ECO:0000313" key="6">
    <source>
        <dbReference type="Proteomes" id="UP000004191"/>
    </source>
</evidence>
<dbReference type="GeneID" id="96999351"/>
<accession>H3NPW6</accession>
<dbReference type="Pfam" id="PF01212">
    <property type="entry name" value="Beta_elim_lyase"/>
    <property type="match status" value="1"/>
</dbReference>
<dbReference type="PATRIC" id="fig|883114.3.peg.1380"/>
<name>H3NPW6_9FIRM</name>
<dbReference type="Gene3D" id="3.40.640.10">
    <property type="entry name" value="Type I PLP-dependent aspartate aminotransferase-like (Major domain)"/>
    <property type="match status" value="1"/>
</dbReference>
<dbReference type="RefSeq" id="WP_005398903.1">
    <property type="nucleotide sequence ID" value="NZ_JH601088.1"/>
</dbReference>
<dbReference type="GO" id="GO:0016829">
    <property type="term" value="F:lyase activity"/>
    <property type="evidence" value="ECO:0007669"/>
    <property type="project" value="InterPro"/>
</dbReference>
<evidence type="ECO:0000256" key="2">
    <source>
        <dbReference type="ARBA" id="ARBA00006966"/>
    </source>
</evidence>
<evidence type="ECO:0000256" key="3">
    <source>
        <dbReference type="ARBA" id="ARBA00022898"/>
    </source>
</evidence>
<dbReference type="InterPro" id="IPR001597">
    <property type="entry name" value="ArAA_b-elim_lyase/Thr_aldolase"/>
</dbReference>
<keyword evidence="6" id="KW-1185">Reference proteome</keyword>
<dbReference type="eggNOG" id="COG2008">
    <property type="taxonomic scope" value="Bacteria"/>
</dbReference>
<dbReference type="InterPro" id="IPR015422">
    <property type="entry name" value="PyrdxlP-dep_Trfase_small"/>
</dbReference>
<dbReference type="Gene3D" id="3.90.1150.10">
    <property type="entry name" value="Aspartate Aminotransferase, domain 1"/>
    <property type="match status" value="1"/>
</dbReference>
<evidence type="ECO:0000313" key="5">
    <source>
        <dbReference type="EMBL" id="EHR33344.1"/>
    </source>
</evidence>
<dbReference type="GO" id="GO:0006520">
    <property type="term" value="P:amino acid metabolic process"/>
    <property type="evidence" value="ECO:0007669"/>
    <property type="project" value="InterPro"/>
</dbReference>
<reference evidence="5 6" key="1">
    <citation type="submission" date="2012-01" db="EMBL/GenBank/DDBJ databases">
        <title>The Genome Sequence of Helcococcus kunzii ATCC 51366.</title>
        <authorList>
            <consortium name="The Broad Institute Genome Sequencing Platform"/>
            <person name="Earl A."/>
            <person name="Ward D."/>
            <person name="Feldgarden M."/>
            <person name="Gevers D."/>
            <person name="Huys G."/>
            <person name="Young S.K."/>
            <person name="Zeng Q."/>
            <person name="Gargeya S."/>
            <person name="Fitzgerald M."/>
            <person name="Haas B."/>
            <person name="Abouelleil A."/>
            <person name="Alvarado L."/>
            <person name="Arachchi H.M."/>
            <person name="Berlin A."/>
            <person name="Chapman S.B."/>
            <person name="Gearin G."/>
            <person name="Goldberg J."/>
            <person name="Griggs A."/>
            <person name="Gujja S."/>
            <person name="Hansen M."/>
            <person name="Heiman D."/>
            <person name="Howarth C."/>
            <person name="Larimer J."/>
            <person name="Lui A."/>
            <person name="MacDonald P.J.P."/>
            <person name="McCowen C."/>
            <person name="Montmayeur A."/>
            <person name="Murphy C."/>
            <person name="Neiman D."/>
            <person name="Pearson M."/>
            <person name="Priest M."/>
            <person name="Roberts A."/>
            <person name="Saif S."/>
            <person name="Shea T."/>
            <person name="Sisk P."/>
            <person name="Stolte C."/>
            <person name="Sykes S."/>
            <person name="Wortman J."/>
            <person name="Nusbaum C."/>
            <person name="Birren B."/>
        </authorList>
    </citation>
    <scope>NUCLEOTIDE SEQUENCE [LARGE SCALE GENOMIC DNA]</scope>
    <source>
        <strain evidence="5 6">ATCC 51366</strain>
    </source>
</reference>
<keyword evidence="3" id="KW-0663">Pyridoxal phosphate</keyword>
<evidence type="ECO:0000256" key="1">
    <source>
        <dbReference type="ARBA" id="ARBA00001933"/>
    </source>
</evidence>
<dbReference type="PANTHER" id="PTHR48097:SF5">
    <property type="entry name" value="LOW SPECIFICITY L-THREONINE ALDOLASE"/>
    <property type="match status" value="1"/>
</dbReference>
<dbReference type="PANTHER" id="PTHR48097">
    <property type="entry name" value="L-THREONINE ALDOLASE-RELATED"/>
    <property type="match status" value="1"/>
</dbReference>